<evidence type="ECO:0000313" key="1">
    <source>
        <dbReference type="EMBL" id="KIP02941.1"/>
    </source>
</evidence>
<keyword evidence="2" id="KW-1185">Reference proteome</keyword>
<gene>
    <name evidence="1" type="ORF">PHLGIDRAFT_270447</name>
</gene>
<sequence length="149" mass="16324">MGTLILAENLLIYCLRLQRRTSGQRTHGGTMGQADRGVLIAPAQSTEPCSLHGFRILGEHHLRKVVGRRAAVLRFDVAYASVQESLIRVALAREMASEWQTILHLRHGGDDGRAAGGRRRVRTTEGESHASTIRKARGLGSYVVAEEDG</sequence>
<protein>
    <submittedName>
        <fullName evidence="1">Uncharacterized protein</fullName>
    </submittedName>
</protein>
<reference evidence="1 2" key="1">
    <citation type="journal article" date="2014" name="PLoS Genet.">
        <title>Analysis of the Phlebiopsis gigantea genome, transcriptome and secretome provides insight into its pioneer colonization strategies of wood.</title>
        <authorList>
            <person name="Hori C."/>
            <person name="Ishida T."/>
            <person name="Igarashi K."/>
            <person name="Samejima M."/>
            <person name="Suzuki H."/>
            <person name="Master E."/>
            <person name="Ferreira P."/>
            <person name="Ruiz-Duenas F.J."/>
            <person name="Held B."/>
            <person name="Canessa P."/>
            <person name="Larrondo L.F."/>
            <person name="Schmoll M."/>
            <person name="Druzhinina I.S."/>
            <person name="Kubicek C.P."/>
            <person name="Gaskell J.A."/>
            <person name="Kersten P."/>
            <person name="St John F."/>
            <person name="Glasner J."/>
            <person name="Sabat G."/>
            <person name="Splinter BonDurant S."/>
            <person name="Syed K."/>
            <person name="Yadav J."/>
            <person name="Mgbeahuruike A.C."/>
            <person name="Kovalchuk A."/>
            <person name="Asiegbu F.O."/>
            <person name="Lackner G."/>
            <person name="Hoffmeister D."/>
            <person name="Rencoret J."/>
            <person name="Gutierrez A."/>
            <person name="Sun H."/>
            <person name="Lindquist E."/>
            <person name="Barry K."/>
            <person name="Riley R."/>
            <person name="Grigoriev I.V."/>
            <person name="Henrissat B."/>
            <person name="Kues U."/>
            <person name="Berka R.M."/>
            <person name="Martinez A.T."/>
            <person name="Covert S.F."/>
            <person name="Blanchette R.A."/>
            <person name="Cullen D."/>
        </authorList>
    </citation>
    <scope>NUCLEOTIDE SEQUENCE [LARGE SCALE GENOMIC DNA]</scope>
    <source>
        <strain evidence="1 2">11061_1 CR5-6</strain>
    </source>
</reference>
<dbReference type="EMBL" id="KN840643">
    <property type="protein sequence ID" value="KIP02941.1"/>
    <property type="molecule type" value="Genomic_DNA"/>
</dbReference>
<dbReference type="HOGENOM" id="CLU_1750377_0_0_1"/>
<dbReference type="AlphaFoldDB" id="A0A0C3RRW6"/>
<accession>A0A0C3RRW6</accession>
<evidence type="ECO:0000313" key="2">
    <source>
        <dbReference type="Proteomes" id="UP000053257"/>
    </source>
</evidence>
<name>A0A0C3RRW6_PHLG1</name>
<proteinExistence type="predicted"/>
<dbReference type="Proteomes" id="UP000053257">
    <property type="component" value="Unassembled WGS sequence"/>
</dbReference>
<organism evidence="1 2">
    <name type="scientific">Phlebiopsis gigantea (strain 11061_1 CR5-6)</name>
    <name type="common">White-rot fungus</name>
    <name type="synonym">Peniophora gigantea</name>
    <dbReference type="NCBI Taxonomy" id="745531"/>
    <lineage>
        <taxon>Eukaryota</taxon>
        <taxon>Fungi</taxon>
        <taxon>Dikarya</taxon>
        <taxon>Basidiomycota</taxon>
        <taxon>Agaricomycotina</taxon>
        <taxon>Agaricomycetes</taxon>
        <taxon>Polyporales</taxon>
        <taxon>Phanerochaetaceae</taxon>
        <taxon>Phlebiopsis</taxon>
    </lineage>
</organism>